<dbReference type="InterPro" id="IPR001278">
    <property type="entry name" value="Arg-tRNA-ligase"/>
</dbReference>
<evidence type="ECO:0000256" key="5">
    <source>
        <dbReference type="ARBA" id="ARBA00022598"/>
    </source>
</evidence>
<dbReference type="Proteomes" id="UP000036923">
    <property type="component" value="Unassembled WGS sequence"/>
</dbReference>
<comment type="subunit">
    <text evidence="3 11">Monomer.</text>
</comment>
<dbReference type="HAMAP" id="MF_00123">
    <property type="entry name" value="Arg_tRNA_synth"/>
    <property type="match status" value="1"/>
</dbReference>
<proteinExistence type="inferred from homology"/>
<comment type="catalytic activity">
    <reaction evidence="10 11">
        <text>tRNA(Arg) + L-arginine + ATP = L-arginyl-tRNA(Arg) + AMP + diphosphate</text>
        <dbReference type="Rhea" id="RHEA:20301"/>
        <dbReference type="Rhea" id="RHEA-COMP:9658"/>
        <dbReference type="Rhea" id="RHEA-COMP:9673"/>
        <dbReference type="ChEBI" id="CHEBI:30616"/>
        <dbReference type="ChEBI" id="CHEBI:32682"/>
        <dbReference type="ChEBI" id="CHEBI:33019"/>
        <dbReference type="ChEBI" id="CHEBI:78442"/>
        <dbReference type="ChEBI" id="CHEBI:78513"/>
        <dbReference type="ChEBI" id="CHEBI:456215"/>
        <dbReference type="EC" id="6.1.1.19"/>
    </reaction>
</comment>
<dbReference type="SUPFAM" id="SSF47323">
    <property type="entry name" value="Anticodon-binding domain of a subclass of class I aminoacyl-tRNA synthetases"/>
    <property type="match status" value="1"/>
</dbReference>
<dbReference type="SUPFAM" id="SSF55190">
    <property type="entry name" value="Arginyl-tRNA synthetase (ArgRS), N-terminal 'additional' domain"/>
    <property type="match status" value="1"/>
</dbReference>
<dbReference type="PATRIC" id="fig|398512.5.peg.3949"/>
<evidence type="ECO:0000256" key="11">
    <source>
        <dbReference type="HAMAP-Rule" id="MF_00123"/>
    </source>
</evidence>
<comment type="caution">
    <text evidence="15">The sequence shown here is derived from an EMBL/GenBank/DDBJ whole genome shotgun (WGS) entry which is preliminary data.</text>
</comment>
<dbReference type="InterPro" id="IPR035684">
    <property type="entry name" value="ArgRS_core"/>
</dbReference>
<dbReference type="SUPFAM" id="SSF52374">
    <property type="entry name" value="Nucleotidylyl transferase"/>
    <property type="match status" value="1"/>
</dbReference>
<dbReference type="GO" id="GO:0005737">
    <property type="term" value="C:cytoplasm"/>
    <property type="evidence" value="ECO:0007669"/>
    <property type="project" value="UniProtKB-SubCell"/>
</dbReference>
<evidence type="ECO:0000256" key="3">
    <source>
        <dbReference type="ARBA" id="ARBA00011245"/>
    </source>
</evidence>
<comment type="similarity">
    <text evidence="2 11 12">Belongs to the class-I aminoacyl-tRNA synthetase family.</text>
</comment>
<evidence type="ECO:0000256" key="2">
    <source>
        <dbReference type="ARBA" id="ARBA00005594"/>
    </source>
</evidence>
<evidence type="ECO:0000256" key="6">
    <source>
        <dbReference type="ARBA" id="ARBA00022741"/>
    </source>
</evidence>
<dbReference type="InterPro" id="IPR005148">
    <property type="entry name" value="Arg-tRNA-synth_N"/>
</dbReference>
<evidence type="ECO:0000313" key="15">
    <source>
        <dbReference type="EMBL" id="KNY28498.1"/>
    </source>
</evidence>
<dbReference type="AlphaFoldDB" id="A0A0L6JRT4"/>
<dbReference type="Pfam" id="PF05746">
    <property type="entry name" value="DALR_1"/>
    <property type="match status" value="1"/>
</dbReference>
<dbReference type="Pfam" id="PF03485">
    <property type="entry name" value="Arg_tRNA_synt_N"/>
    <property type="match status" value="1"/>
</dbReference>
<dbReference type="EMBL" id="LGTC01000001">
    <property type="protein sequence ID" value="KNY28498.1"/>
    <property type="molecule type" value="Genomic_DNA"/>
</dbReference>
<dbReference type="PRINTS" id="PR01038">
    <property type="entry name" value="TRNASYNTHARG"/>
</dbReference>
<dbReference type="GO" id="GO:0005524">
    <property type="term" value="F:ATP binding"/>
    <property type="evidence" value="ECO:0007669"/>
    <property type="project" value="UniProtKB-UniRule"/>
</dbReference>
<evidence type="ECO:0000259" key="13">
    <source>
        <dbReference type="SMART" id="SM00836"/>
    </source>
</evidence>
<dbReference type="Gene3D" id="3.30.1360.70">
    <property type="entry name" value="Arginyl tRNA synthetase N-terminal domain"/>
    <property type="match status" value="1"/>
</dbReference>
<evidence type="ECO:0000256" key="9">
    <source>
        <dbReference type="ARBA" id="ARBA00023146"/>
    </source>
</evidence>
<dbReference type="CDD" id="cd00671">
    <property type="entry name" value="ArgRS_core"/>
    <property type="match status" value="1"/>
</dbReference>
<dbReference type="InterPro" id="IPR014729">
    <property type="entry name" value="Rossmann-like_a/b/a_fold"/>
</dbReference>
<keyword evidence="16" id="KW-1185">Reference proteome</keyword>
<keyword evidence="9 11" id="KW-0030">Aminoacyl-tRNA synthetase</keyword>
<protein>
    <recommendedName>
        <fullName evidence="11">Arginine--tRNA ligase</fullName>
        <ecNumber evidence="11">6.1.1.19</ecNumber>
    </recommendedName>
    <alternativeName>
        <fullName evidence="11">Arginyl-tRNA synthetase</fullName>
        <shortName evidence="11">ArgRS</shortName>
    </alternativeName>
</protein>
<dbReference type="SMART" id="SM00836">
    <property type="entry name" value="DALR_1"/>
    <property type="match status" value="1"/>
</dbReference>
<name>A0A0L6JRT4_9FIRM</name>
<dbReference type="RefSeq" id="WP_036936869.1">
    <property type="nucleotide sequence ID" value="NZ_JQKC01000002.1"/>
</dbReference>
<evidence type="ECO:0000256" key="12">
    <source>
        <dbReference type="RuleBase" id="RU363038"/>
    </source>
</evidence>
<sequence>MTNVIQNLTEEIKEVISKSLIKAYNEGELPQVEVPEIIIEIPREEEHGEFSTNIAMQITKQVKKAPRQTAEIIIKNMELQDTYIEKVECAGPGFINFYLNVKWLYDTIKVIQAERENYGKINIGNGQKVMVEFVSANPTGPLHMGNARGGALGDCIANVLKAAGYDVTKEFYINDAGNQIEKFGKSLEARYLQLLLGEDAVVFPEDGYQGEDIADHMRDYIALNGDKLLKVEQVERQKILVEYALPINLERIRTALKNYGIEFDVWFSEKSLYDSGELQETLDFIKEKGYAVEKEGAIWFKATEFGIEKDEVIVRNNGLPTYFASDIAYHRNKFLKRKFDRVINLLGADHHGHVARMKAAVSAMGIDANKLDVVLFQLVRLFKNGEAYRMSKRTGRAVSLNDLIEELGKDGLRSDEEAIVYGKDAARFFFNMKASGSHLDFDMSLAVEKSNENPVFYAQYAHARICSIITGAKEQDGVELPDIGSVDLALLNTKEELALIKALAQFPEEIRIAANTLEPSRLTRYVLEVAGYLHGFYQACRIRKQEESIMKARLLLIDCTRIVIRNVLSILSISAPEKMEKQED</sequence>
<dbReference type="InterPro" id="IPR008909">
    <property type="entry name" value="DALR_anticod-bd"/>
</dbReference>
<keyword evidence="5 11" id="KW-0436">Ligase</keyword>
<dbReference type="Pfam" id="PF00750">
    <property type="entry name" value="tRNA-synt_1d"/>
    <property type="match status" value="1"/>
</dbReference>
<gene>
    <name evidence="11" type="primary">argS</name>
    <name evidence="15" type="ORF">Bccel_3772</name>
</gene>
<keyword evidence="4 11" id="KW-0963">Cytoplasm</keyword>
<dbReference type="InterPro" id="IPR036695">
    <property type="entry name" value="Arg-tRNA-synth_N_sf"/>
</dbReference>
<dbReference type="FunFam" id="1.10.730.10:FF:000008">
    <property type="entry name" value="Arginine--tRNA ligase"/>
    <property type="match status" value="1"/>
</dbReference>
<feature type="domain" description="Arginyl tRNA synthetase N-terminal" evidence="14">
    <location>
        <begin position="10"/>
        <end position="99"/>
    </location>
</feature>
<accession>A0A0L6JRT4</accession>
<dbReference type="eggNOG" id="COG0018">
    <property type="taxonomic scope" value="Bacteria"/>
</dbReference>
<dbReference type="GO" id="GO:0004814">
    <property type="term" value="F:arginine-tRNA ligase activity"/>
    <property type="evidence" value="ECO:0007669"/>
    <property type="project" value="UniProtKB-UniRule"/>
</dbReference>
<evidence type="ECO:0000313" key="16">
    <source>
        <dbReference type="Proteomes" id="UP000036923"/>
    </source>
</evidence>
<dbReference type="STRING" id="398512.Bccel_3772"/>
<dbReference type="PROSITE" id="PS00178">
    <property type="entry name" value="AA_TRNA_LIGASE_I"/>
    <property type="match status" value="1"/>
</dbReference>
<organism evidence="15 16">
    <name type="scientific">Pseudobacteroides cellulosolvens ATCC 35603 = DSM 2933</name>
    <dbReference type="NCBI Taxonomy" id="398512"/>
    <lineage>
        <taxon>Bacteria</taxon>
        <taxon>Bacillati</taxon>
        <taxon>Bacillota</taxon>
        <taxon>Clostridia</taxon>
        <taxon>Eubacteriales</taxon>
        <taxon>Oscillospiraceae</taxon>
        <taxon>Pseudobacteroides</taxon>
    </lineage>
</organism>
<dbReference type="PANTHER" id="PTHR11956:SF5">
    <property type="entry name" value="ARGININE--TRNA LIGASE, CYTOPLASMIC"/>
    <property type="match status" value="1"/>
</dbReference>
<reference evidence="16" key="1">
    <citation type="submission" date="2015-07" db="EMBL/GenBank/DDBJ databases">
        <title>Near-Complete Genome Sequence of the Cellulolytic Bacterium Bacteroides (Pseudobacteroides) cellulosolvens ATCC 35603.</title>
        <authorList>
            <person name="Dassa B."/>
            <person name="Utturkar S.M."/>
            <person name="Klingeman D.M."/>
            <person name="Hurt R.A."/>
            <person name="Keller M."/>
            <person name="Xu J."/>
            <person name="Reddy Y.H.K."/>
            <person name="Borovok I."/>
            <person name="Grinberg I.R."/>
            <person name="Lamed R."/>
            <person name="Zhivin O."/>
            <person name="Bayer E.A."/>
            <person name="Brown S.D."/>
        </authorList>
    </citation>
    <scope>NUCLEOTIDE SEQUENCE [LARGE SCALE GENOMIC DNA]</scope>
    <source>
        <strain evidence="16">DSM 2933</strain>
    </source>
</reference>
<dbReference type="NCBIfam" id="TIGR00456">
    <property type="entry name" value="argS"/>
    <property type="match status" value="1"/>
</dbReference>
<dbReference type="PANTHER" id="PTHR11956">
    <property type="entry name" value="ARGINYL-TRNA SYNTHETASE"/>
    <property type="match status" value="1"/>
</dbReference>
<feature type="domain" description="DALR anticodon binding" evidence="13">
    <location>
        <begin position="458"/>
        <end position="579"/>
    </location>
</feature>
<dbReference type="FunFam" id="3.30.1360.70:FF:000003">
    <property type="entry name" value="Arginine--tRNA ligase"/>
    <property type="match status" value="1"/>
</dbReference>
<dbReference type="SMART" id="SM01016">
    <property type="entry name" value="Arg_tRNA_synt_N"/>
    <property type="match status" value="1"/>
</dbReference>
<dbReference type="Gene3D" id="1.10.730.10">
    <property type="entry name" value="Isoleucyl-tRNA Synthetase, Domain 1"/>
    <property type="match status" value="1"/>
</dbReference>
<dbReference type="FunFam" id="3.40.50.620:FF:000062">
    <property type="entry name" value="Arginine--tRNA ligase"/>
    <property type="match status" value="1"/>
</dbReference>
<dbReference type="InterPro" id="IPR001412">
    <property type="entry name" value="aa-tRNA-synth_I_CS"/>
</dbReference>
<dbReference type="InterPro" id="IPR009080">
    <property type="entry name" value="tRNAsynth_Ia_anticodon-bd"/>
</dbReference>
<keyword evidence="6 11" id="KW-0547">Nucleotide-binding</keyword>
<evidence type="ECO:0000256" key="7">
    <source>
        <dbReference type="ARBA" id="ARBA00022840"/>
    </source>
</evidence>
<evidence type="ECO:0000259" key="14">
    <source>
        <dbReference type="SMART" id="SM01016"/>
    </source>
</evidence>
<evidence type="ECO:0000256" key="1">
    <source>
        <dbReference type="ARBA" id="ARBA00004496"/>
    </source>
</evidence>
<keyword evidence="7 11" id="KW-0067">ATP-binding</keyword>
<evidence type="ECO:0000256" key="10">
    <source>
        <dbReference type="ARBA" id="ARBA00049339"/>
    </source>
</evidence>
<feature type="short sequence motif" description="'HIGH' region" evidence="11">
    <location>
        <begin position="136"/>
        <end position="146"/>
    </location>
</feature>
<dbReference type="Gene3D" id="3.40.50.620">
    <property type="entry name" value="HUPs"/>
    <property type="match status" value="1"/>
</dbReference>
<evidence type="ECO:0000256" key="8">
    <source>
        <dbReference type="ARBA" id="ARBA00022917"/>
    </source>
</evidence>
<dbReference type="EC" id="6.1.1.19" evidence="11"/>
<dbReference type="GO" id="GO:0006420">
    <property type="term" value="P:arginyl-tRNA aminoacylation"/>
    <property type="evidence" value="ECO:0007669"/>
    <property type="project" value="UniProtKB-UniRule"/>
</dbReference>
<dbReference type="OrthoDB" id="9805987at2"/>
<keyword evidence="8 11" id="KW-0648">Protein biosynthesis</keyword>
<comment type="subcellular location">
    <subcellularLocation>
        <location evidence="1 11">Cytoplasm</location>
    </subcellularLocation>
</comment>
<evidence type="ECO:0000256" key="4">
    <source>
        <dbReference type="ARBA" id="ARBA00022490"/>
    </source>
</evidence>